<comment type="caution">
    <text evidence="3">The sequence shown here is derived from an EMBL/GenBank/DDBJ whole genome shotgun (WGS) entry which is preliminary data.</text>
</comment>
<dbReference type="InterPro" id="IPR007110">
    <property type="entry name" value="Ig-like_dom"/>
</dbReference>
<dbReference type="AlphaFoldDB" id="A0A8J2NKG4"/>
<evidence type="ECO:0000313" key="3">
    <source>
        <dbReference type="EMBL" id="CAG7716251.1"/>
    </source>
</evidence>
<evidence type="ECO:0000259" key="2">
    <source>
        <dbReference type="PROSITE" id="PS50835"/>
    </source>
</evidence>
<proteinExistence type="predicted"/>
<keyword evidence="4" id="KW-1185">Reference proteome</keyword>
<evidence type="ECO:0000313" key="4">
    <source>
        <dbReference type="Proteomes" id="UP000708208"/>
    </source>
</evidence>
<dbReference type="PROSITE" id="PS50835">
    <property type="entry name" value="IG_LIKE"/>
    <property type="match status" value="1"/>
</dbReference>
<feature type="non-terminal residue" evidence="3">
    <location>
        <position position="1"/>
    </location>
</feature>
<feature type="domain" description="Ig-like" evidence="2">
    <location>
        <begin position="3"/>
        <end position="50"/>
    </location>
</feature>
<dbReference type="EMBL" id="CAJVCH010037018">
    <property type="protein sequence ID" value="CAG7716251.1"/>
    <property type="molecule type" value="Genomic_DNA"/>
</dbReference>
<protein>
    <recommendedName>
        <fullName evidence="2">Ig-like domain-containing protein</fullName>
    </recommendedName>
</protein>
<name>A0A8J2NKG4_9HEXA</name>
<dbReference type="Pfam" id="PF13927">
    <property type="entry name" value="Ig_3"/>
    <property type="match status" value="1"/>
</dbReference>
<organism evidence="3 4">
    <name type="scientific">Allacma fusca</name>
    <dbReference type="NCBI Taxonomy" id="39272"/>
    <lineage>
        <taxon>Eukaryota</taxon>
        <taxon>Metazoa</taxon>
        <taxon>Ecdysozoa</taxon>
        <taxon>Arthropoda</taxon>
        <taxon>Hexapoda</taxon>
        <taxon>Collembola</taxon>
        <taxon>Symphypleona</taxon>
        <taxon>Sminthuridae</taxon>
        <taxon>Allacma</taxon>
    </lineage>
</organism>
<sequence length="50" mass="5571">LRDEFRSSPQNTWVAQGETAVLECEPPRGNPEPKVSWKKNGHPIDVKANG</sequence>
<dbReference type="Proteomes" id="UP000708208">
    <property type="component" value="Unassembled WGS sequence"/>
</dbReference>
<dbReference type="OrthoDB" id="6615371at2759"/>
<reference evidence="3" key="1">
    <citation type="submission" date="2021-06" db="EMBL/GenBank/DDBJ databases">
        <authorList>
            <person name="Hodson N. C."/>
            <person name="Mongue J. A."/>
            <person name="Jaron S. K."/>
        </authorList>
    </citation>
    <scope>NUCLEOTIDE SEQUENCE</scope>
</reference>
<accession>A0A8J2NKG4</accession>
<gene>
    <name evidence="3" type="ORF">AFUS01_LOCUS5774</name>
</gene>
<feature type="region of interest" description="Disordered" evidence="1">
    <location>
        <begin position="23"/>
        <end position="50"/>
    </location>
</feature>
<evidence type="ECO:0000256" key="1">
    <source>
        <dbReference type="SAM" id="MobiDB-lite"/>
    </source>
</evidence>